<proteinExistence type="predicted"/>
<gene>
    <name evidence="1" type="ORF">DESHY_30030</name>
</gene>
<accession>K8DZE6</accession>
<name>K8DZE6_9FIRM</name>
<dbReference type="EMBL" id="CAOS01000010">
    <property type="protein sequence ID" value="CCO08340.1"/>
    <property type="molecule type" value="Genomic_DNA"/>
</dbReference>
<dbReference type="STRING" id="1121428.DESHY_30030"/>
<comment type="caution">
    <text evidence="1">The sequence shown here is derived from an EMBL/GenBank/DDBJ whole genome shotgun (WGS) entry which is preliminary data.</text>
</comment>
<dbReference type="Proteomes" id="UP000009315">
    <property type="component" value="Unassembled WGS sequence"/>
</dbReference>
<keyword evidence="2" id="KW-1185">Reference proteome</keyword>
<evidence type="ECO:0000313" key="2">
    <source>
        <dbReference type="Proteomes" id="UP000009315"/>
    </source>
</evidence>
<sequence>MLKLAERGEYKKLIIEYPPPLD</sequence>
<reference evidence="1 2" key="1">
    <citation type="journal article" date="2013" name="Genome Announc.">
        <title>Genome Sequence of the Sulfate-Reducing Bacterium Desulfotomaculum hydrothermale Lam5(T).</title>
        <authorList>
            <person name="Amin O."/>
            <person name="Fardeau M.L."/>
            <person name="Valette O."/>
            <person name="Hirschler-Rea A."/>
            <person name="Barbe V."/>
            <person name="Medigue C."/>
            <person name="Vacherie B."/>
            <person name="Ollivier B."/>
            <person name="Bertin P.N."/>
            <person name="Dolla A."/>
        </authorList>
    </citation>
    <scope>NUCLEOTIDE SEQUENCE [LARGE SCALE GENOMIC DNA]</scope>
    <source>
        <strain evidence="2">Lam5 / DSM 18033</strain>
    </source>
</reference>
<protein>
    <submittedName>
        <fullName evidence="1">Uncharacterized protein</fullName>
    </submittedName>
</protein>
<evidence type="ECO:0000313" key="1">
    <source>
        <dbReference type="EMBL" id="CCO08340.1"/>
    </source>
</evidence>
<organism evidence="1 2">
    <name type="scientific">Desulforamulus hydrothermalis Lam5 = DSM 18033</name>
    <dbReference type="NCBI Taxonomy" id="1121428"/>
    <lineage>
        <taxon>Bacteria</taxon>
        <taxon>Bacillati</taxon>
        <taxon>Bacillota</taxon>
        <taxon>Clostridia</taxon>
        <taxon>Eubacteriales</taxon>
        <taxon>Peptococcaceae</taxon>
        <taxon>Desulforamulus</taxon>
    </lineage>
</organism>
<dbReference type="AlphaFoldDB" id="K8DZE6"/>